<evidence type="ECO:0000313" key="1">
    <source>
        <dbReference type="Ensembl" id="ENSMUSP00000106478.3"/>
    </source>
</evidence>
<dbReference type="ProteomicsDB" id="334565"/>
<evidence type="ECO:0007829" key="4">
    <source>
        <dbReference type="ProteomicsDB" id="E9PY22"/>
    </source>
</evidence>
<dbReference type="Proteomes" id="UP000000589">
    <property type="component" value="Chromosome 12"/>
</dbReference>
<protein>
    <submittedName>
        <fullName evidence="1">Solute carrier family 26, member 3</fullName>
    </submittedName>
</protein>
<evidence type="ECO:0000313" key="2">
    <source>
        <dbReference type="MGI" id="MGI:107181"/>
    </source>
</evidence>
<dbReference type="ExpressionAtlas" id="E9PY22">
    <property type="expression patterns" value="baseline and differential"/>
</dbReference>
<proteinExistence type="evidence at protein level"/>
<dbReference type="Ensembl" id="ENSMUST00000110854.9">
    <property type="protein sequence ID" value="ENSMUSP00000106478.3"/>
    <property type="gene ID" value="ENSMUSG00000001225.13"/>
</dbReference>
<name>E9PY22_MOUSE</name>
<dbReference type="Ensembl" id="ENSMUST00000171616.8">
    <property type="protein sequence ID" value="ENSMUSP00000128722.2"/>
    <property type="gene ID" value="ENSMUSG00000001225.13"/>
</dbReference>
<dbReference type="SMR" id="E9PY22"/>
<dbReference type="GeneTree" id="ENSGT01150000286920"/>
<dbReference type="VEuPathDB" id="HostDB:ENSMUSG00000001225"/>
<keyword evidence="4" id="KW-1267">Proteomics identification</keyword>
<sequence>MIEAIGNQYVVARPVYSTKTFGEEFKKTHRHHKTFLDHLKGCCSILVASLQDKGMASQ</sequence>
<dbReference type="Bgee" id="ENSMUSG00000001225">
    <property type="expression patterns" value="Expressed in left colon and 46 other cell types or tissues"/>
</dbReference>
<dbReference type="MGI" id="MGI:107181">
    <property type="gene designation" value="Slc26a3"/>
</dbReference>
<dbReference type="Antibodypedia" id="31383">
    <property type="antibodies" value="99 antibodies from 27 providers"/>
</dbReference>
<accession>E9PY22</accession>
<reference evidence="1" key="2">
    <citation type="journal article" date="2011" name="PLoS Biol.">
        <title>Modernizing reference genome assemblies.</title>
        <authorList>
            <person name="Church D.M."/>
            <person name="Schneider V.A."/>
            <person name="Graves T."/>
            <person name="Auger K."/>
            <person name="Cunningham F."/>
            <person name="Bouk N."/>
            <person name="Chen H.C."/>
            <person name="Agarwala R."/>
            <person name="McLaren W.M."/>
            <person name="Ritchie G.R."/>
            <person name="Albracht D."/>
            <person name="Kremitzki M."/>
            <person name="Rock S."/>
            <person name="Kotkiewicz H."/>
            <person name="Kremitzki C."/>
            <person name="Wollam A."/>
            <person name="Trani L."/>
            <person name="Fulton L."/>
            <person name="Fulton R."/>
            <person name="Matthews L."/>
            <person name="Whitehead S."/>
            <person name="Chow W."/>
            <person name="Torrance J."/>
            <person name="Dunn M."/>
            <person name="Harden G."/>
            <person name="Threadgold G."/>
            <person name="Wood J."/>
            <person name="Collins J."/>
            <person name="Heath P."/>
            <person name="Griffiths G."/>
            <person name="Pelan S."/>
            <person name="Grafham D."/>
            <person name="Eichler E.E."/>
            <person name="Weinstock G."/>
            <person name="Mardis E.R."/>
            <person name="Wilson R.K."/>
            <person name="Howe K."/>
            <person name="Flicek P."/>
            <person name="Hubbard T."/>
        </authorList>
    </citation>
    <scope>NUCLEOTIDE SEQUENCE [LARGE SCALE GENOMIC DNA]</scope>
    <source>
        <strain evidence="1">C57BL/6J</strain>
    </source>
</reference>
<organism evidence="1 3">
    <name type="scientific">Mus musculus</name>
    <name type="common">Mouse</name>
    <dbReference type="NCBI Taxonomy" id="10090"/>
    <lineage>
        <taxon>Eukaryota</taxon>
        <taxon>Metazoa</taxon>
        <taxon>Chordata</taxon>
        <taxon>Craniata</taxon>
        <taxon>Vertebrata</taxon>
        <taxon>Euteleostomi</taxon>
        <taxon>Mammalia</taxon>
        <taxon>Eutheria</taxon>
        <taxon>Euarchontoglires</taxon>
        <taxon>Glires</taxon>
        <taxon>Rodentia</taxon>
        <taxon>Myomorpha</taxon>
        <taxon>Muroidea</taxon>
        <taxon>Muridae</taxon>
        <taxon>Murinae</taxon>
        <taxon>Mus</taxon>
        <taxon>Mus</taxon>
    </lineage>
</organism>
<dbReference type="AGR" id="MGI:107181"/>
<keyword evidence="3" id="KW-1185">Reference proteome</keyword>
<evidence type="ECO:0000313" key="3">
    <source>
        <dbReference type="Proteomes" id="UP000000589"/>
    </source>
</evidence>
<reference evidence="1 3" key="1">
    <citation type="journal article" date="2009" name="PLoS Biol.">
        <title>Lineage-specific biology revealed by a finished genome assembly of the mouse.</title>
        <authorList>
            <consortium name="Mouse Genome Sequencing Consortium"/>
            <person name="Church D.M."/>
            <person name="Goodstadt L."/>
            <person name="Hillier L.W."/>
            <person name="Zody M.C."/>
            <person name="Goldstein S."/>
            <person name="She X."/>
            <person name="Bult C.J."/>
            <person name="Agarwala R."/>
            <person name="Cherry J.L."/>
            <person name="DiCuccio M."/>
            <person name="Hlavina W."/>
            <person name="Kapustin Y."/>
            <person name="Meric P."/>
            <person name="Maglott D."/>
            <person name="Birtle Z."/>
            <person name="Marques A.C."/>
            <person name="Graves T."/>
            <person name="Zhou S."/>
            <person name="Teague B."/>
            <person name="Potamousis K."/>
            <person name="Churas C."/>
            <person name="Place M."/>
            <person name="Herschleb J."/>
            <person name="Runnheim R."/>
            <person name="Forrest D."/>
            <person name="Amos-Landgraf J."/>
            <person name="Schwartz D.C."/>
            <person name="Cheng Z."/>
            <person name="Lindblad-Toh K."/>
            <person name="Eichler E.E."/>
            <person name="Ponting C.P."/>
        </authorList>
    </citation>
    <scope>NUCLEOTIDE SEQUENCE [LARGE SCALE GENOMIC DNA]</scope>
    <source>
        <strain evidence="1 3">C57BL/6J</strain>
    </source>
</reference>
<dbReference type="HOGENOM" id="CLU_3086584_0_0_1"/>
<gene>
    <name evidence="1 2" type="primary">Slc26a3</name>
</gene>
<reference evidence="1" key="3">
    <citation type="submission" date="2025-05" db="UniProtKB">
        <authorList>
            <consortium name="Ensembl"/>
        </authorList>
    </citation>
    <scope>IDENTIFICATION</scope>
    <source>
        <strain evidence="1">C57BL/6J</strain>
    </source>
</reference>
<dbReference type="AlphaFoldDB" id="E9PY22"/>